<feature type="transmembrane region" description="Helical" evidence="1">
    <location>
        <begin position="40"/>
        <end position="58"/>
    </location>
</feature>
<dbReference type="EMBL" id="JYDW01000048">
    <property type="protein sequence ID" value="KRZ59004.1"/>
    <property type="molecule type" value="Genomic_DNA"/>
</dbReference>
<gene>
    <name evidence="2" type="ORF">T02_7785</name>
</gene>
<evidence type="ECO:0000256" key="1">
    <source>
        <dbReference type="SAM" id="Phobius"/>
    </source>
</evidence>
<organism evidence="2 3">
    <name type="scientific">Trichinella nativa</name>
    <dbReference type="NCBI Taxonomy" id="6335"/>
    <lineage>
        <taxon>Eukaryota</taxon>
        <taxon>Metazoa</taxon>
        <taxon>Ecdysozoa</taxon>
        <taxon>Nematoda</taxon>
        <taxon>Enoplea</taxon>
        <taxon>Dorylaimia</taxon>
        <taxon>Trichinellida</taxon>
        <taxon>Trichinellidae</taxon>
        <taxon>Trichinella</taxon>
    </lineage>
</organism>
<accession>A0A0V1LI29</accession>
<protein>
    <submittedName>
        <fullName evidence="2">Uncharacterized protein</fullName>
    </submittedName>
</protein>
<keyword evidence="1" id="KW-1133">Transmembrane helix</keyword>
<keyword evidence="3" id="KW-1185">Reference proteome</keyword>
<dbReference type="AlphaFoldDB" id="A0A0V1LI29"/>
<dbReference type="Proteomes" id="UP000054721">
    <property type="component" value="Unassembled WGS sequence"/>
</dbReference>
<evidence type="ECO:0000313" key="2">
    <source>
        <dbReference type="EMBL" id="KRZ59004.1"/>
    </source>
</evidence>
<proteinExistence type="predicted"/>
<name>A0A0V1LI29_9BILA</name>
<keyword evidence="1" id="KW-0472">Membrane</keyword>
<reference evidence="2 3" key="1">
    <citation type="submission" date="2015-05" db="EMBL/GenBank/DDBJ databases">
        <title>Evolution of Trichinella species and genotypes.</title>
        <authorList>
            <person name="Korhonen P.K."/>
            <person name="Edoardo P."/>
            <person name="Giuseppe L.R."/>
            <person name="Gasser R.B."/>
        </authorList>
    </citation>
    <scope>NUCLEOTIDE SEQUENCE [LARGE SCALE GENOMIC DNA]</scope>
    <source>
        <strain evidence="2">ISS10</strain>
    </source>
</reference>
<keyword evidence="1" id="KW-0812">Transmembrane</keyword>
<comment type="caution">
    <text evidence="2">The sequence shown here is derived from an EMBL/GenBank/DDBJ whole genome shotgun (WGS) entry which is preliminary data.</text>
</comment>
<sequence>MHDDDDDDDDEISVCVQTLMKKKSIFKKTDPIEANFSNNAIYFNALFVLIVSNVLYSLHHLPVSYMLYYTGKAPPPPLLPPISYKNPYFLCN</sequence>
<evidence type="ECO:0000313" key="3">
    <source>
        <dbReference type="Proteomes" id="UP000054721"/>
    </source>
</evidence>